<proteinExistence type="predicted"/>
<protein>
    <submittedName>
        <fullName evidence="1">Uncharacterized protein</fullName>
    </submittedName>
</protein>
<dbReference type="AlphaFoldDB" id="X1DVX9"/>
<reference evidence="1" key="1">
    <citation type="journal article" date="2014" name="Front. Microbiol.">
        <title>High frequency of phylogenetically diverse reductive dehalogenase-homologous genes in deep subseafloor sedimentary metagenomes.</title>
        <authorList>
            <person name="Kawai M."/>
            <person name="Futagami T."/>
            <person name="Toyoda A."/>
            <person name="Takaki Y."/>
            <person name="Nishi S."/>
            <person name="Hori S."/>
            <person name="Arai W."/>
            <person name="Tsubouchi T."/>
            <person name="Morono Y."/>
            <person name="Uchiyama I."/>
            <person name="Ito T."/>
            <person name="Fujiyama A."/>
            <person name="Inagaki F."/>
            <person name="Takami H."/>
        </authorList>
    </citation>
    <scope>NUCLEOTIDE SEQUENCE</scope>
    <source>
        <strain evidence="1">Expedition CK06-06</strain>
    </source>
</reference>
<name>X1DVX9_9ZZZZ</name>
<sequence>MEIEELTEEEIIAKDFRIINTGNRAYYTRSIGDNTFVAIDDRSKHREIWGYSDGKKMPKDEAEELVKKIFDTDDESEVATIIEDFKESREATGTVHPAKSEVEAEVANMAMVMRYCVREAYPIVEQEIDCGGLSETSRAQMQQKLATTLFIAAMRRGL</sequence>
<evidence type="ECO:0000313" key="1">
    <source>
        <dbReference type="EMBL" id="GAH25191.1"/>
    </source>
</evidence>
<gene>
    <name evidence="1" type="ORF">S03H2_00100</name>
</gene>
<accession>X1DVX9</accession>
<dbReference type="EMBL" id="BARU01000007">
    <property type="protein sequence ID" value="GAH25191.1"/>
    <property type="molecule type" value="Genomic_DNA"/>
</dbReference>
<organism evidence="1">
    <name type="scientific">marine sediment metagenome</name>
    <dbReference type="NCBI Taxonomy" id="412755"/>
    <lineage>
        <taxon>unclassified sequences</taxon>
        <taxon>metagenomes</taxon>
        <taxon>ecological metagenomes</taxon>
    </lineage>
</organism>
<comment type="caution">
    <text evidence="1">The sequence shown here is derived from an EMBL/GenBank/DDBJ whole genome shotgun (WGS) entry which is preliminary data.</text>
</comment>